<dbReference type="EMBL" id="LT607413">
    <property type="protein sequence ID" value="SCF40180.1"/>
    <property type="molecule type" value="Genomic_DNA"/>
</dbReference>
<gene>
    <name evidence="1" type="ORF">GA0070618_6302</name>
</gene>
<proteinExistence type="predicted"/>
<sequence>MKFWWQLSMSYQEVTIGELREHVGADKLRAVETLIKAIGQSPVDIDEWIMWAVEAFPVIHDRGNPEN</sequence>
<protein>
    <submittedName>
        <fullName evidence="1">Uncharacterized protein</fullName>
    </submittedName>
</protein>
<name>A0A1C5A4P9_MICEC</name>
<keyword evidence="2" id="KW-1185">Reference proteome</keyword>
<dbReference type="AlphaFoldDB" id="A0A1C5A4P9"/>
<evidence type="ECO:0000313" key="2">
    <source>
        <dbReference type="Proteomes" id="UP000198253"/>
    </source>
</evidence>
<dbReference type="InParanoid" id="A0A1C5A4P9"/>
<organism evidence="1 2">
    <name type="scientific">Micromonospora echinospora</name>
    <name type="common">Micromonospora purpurea</name>
    <dbReference type="NCBI Taxonomy" id="1877"/>
    <lineage>
        <taxon>Bacteria</taxon>
        <taxon>Bacillati</taxon>
        <taxon>Actinomycetota</taxon>
        <taxon>Actinomycetes</taxon>
        <taxon>Micromonosporales</taxon>
        <taxon>Micromonosporaceae</taxon>
        <taxon>Micromonospora</taxon>
    </lineage>
</organism>
<dbReference type="Proteomes" id="UP000198253">
    <property type="component" value="Chromosome I"/>
</dbReference>
<evidence type="ECO:0000313" key="1">
    <source>
        <dbReference type="EMBL" id="SCF40180.1"/>
    </source>
</evidence>
<accession>A0A1C5A4P9</accession>
<reference evidence="2" key="1">
    <citation type="submission" date="2016-06" db="EMBL/GenBank/DDBJ databases">
        <authorList>
            <person name="Varghese N."/>
            <person name="Submissions Spin"/>
        </authorList>
    </citation>
    <scope>NUCLEOTIDE SEQUENCE [LARGE SCALE GENOMIC DNA]</scope>
    <source>
        <strain evidence="2">DSM 43816</strain>
    </source>
</reference>